<feature type="signal peptide" evidence="1">
    <location>
        <begin position="1"/>
        <end position="19"/>
    </location>
</feature>
<dbReference type="AlphaFoldDB" id="A0A4P8IXB5"/>
<dbReference type="KEGG" id="tvl:FAZ95_28270"/>
<keyword evidence="1" id="KW-0732">Signal</keyword>
<dbReference type="CDD" id="cd11524">
    <property type="entry name" value="SYLF"/>
    <property type="match status" value="1"/>
</dbReference>
<protein>
    <submittedName>
        <fullName evidence="3">Twin-arginine translocation pathway signal protein</fullName>
    </submittedName>
</protein>
<organism evidence="3 4">
    <name type="scientific">Trinickia violacea</name>
    <dbReference type="NCBI Taxonomy" id="2571746"/>
    <lineage>
        <taxon>Bacteria</taxon>
        <taxon>Pseudomonadati</taxon>
        <taxon>Pseudomonadota</taxon>
        <taxon>Betaproteobacteria</taxon>
        <taxon>Burkholderiales</taxon>
        <taxon>Burkholderiaceae</taxon>
        <taxon>Trinickia</taxon>
    </lineage>
</organism>
<accession>A0A4P8IXB5</accession>
<dbReference type="OrthoDB" id="198978at2"/>
<evidence type="ECO:0000313" key="3">
    <source>
        <dbReference type="EMBL" id="QCP52997.1"/>
    </source>
</evidence>
<dbReference type="PROSITE" id="PS51257">
    <property type="entry name" value="PROKAR_LIPOPROTEIN"/>
    <property type="match status" value="1"/>
</dbReference>
<dbReference type="Pfam" id="PF04366">
    <property type="entry name" value="Ysc84"/>
    <property type="match status" value="1"/>
</dbReference>
<sequence>MIRYIRLVLAIPVFLFVLACSTNPTVANGGDPELVAKAQAALQQLYDTTPKAKELQAQAKGIVVFPDIVKAGLIVGAQGGKGVMFGPDGKVVGYYRARAVSYGLQAGAQSFSEALFLMTDEAITTLTSGTGLSVGVGPSVVVVDAGMAKSMTTTTLKSDVYSFIFGQSGLMAGLGMQGQRIVKFDDNDK</sequence>
<dbReference type="InterPro" id="IPR007461">
    <property type="entry name" value="Ysc84_actin-binding"/>
</dbReference>
<dbReference type="RefSeq" id="WP_137335768.1">
    <property type="nucleotide sequence ID" value="NZ_CP040078.1"/>
</dbReference>
<evidence type="ECO:0000259" key="2">
    <source>
        <dbReference type="Pfam" id="PF04366"/>
    </source>
</evidence>
<dbReference type="Proteomes" id="UP000298656">
    <property type="component" value="Chromosome 2"/>
</dbReference>
<evidence type="ECO:0000256" key="1">
    <source>
        <dbReference type="SAM" id="SignalP"/>
    </source>
</evidence>
<keyword evidence="4" id="KW-1185">Reference proteome</keyword>
<feature type="domain" description="Ysc84 actin-binding" evidence="2">
    <location>
        <begin position="99"/>
        <end position="186"/>
    </location>
</feature>
<reference evidence="3 4" key="1">
    <citation type="submission" date="2019-05" db="EMBL/GenBank/DDBJ databases">
        <title>Burkholderia sp. DHOD12, isolated from subtropical forest soil.</title>
        <authorList>
            <person name="Gao Z.-H."/>
            <person name="Qiu L.-H."/>
        </authorList>
    </citation>
    <scope>NUCLEOTIDE SEQUENCE [LARGE SCALE GENOMIC DNA]</scope>
    <source>
        <strain evidence="3 4">DHOD12</strain>
    </source>
</reference>
<dbReference type="EMBL" id="CP040078">
    <property type="protein sequence ID" value="QCP52997.1"/>
    <property type="molecule type" value="Genomic_DNA"/>
</dbReference>
<feature type="chain" id="PRO_5020180017" evidence="1">
    <location>
        <begin position="20"/>
        <end position="189"/>
    </location>
</feature>
<gene>
    <name evidence="3" type="ORF">FAZ95_28270</name>
</gene>
<evidence type="ECO:0000313" key="4">
    <source>
        <dbReference type="Proteomes" id="UP000298656"/>
    </source>
</evidence>
<proteinExistence type="predicted"/>
<name>A0A4P8IXB5_9BURK</name>